<accession>A0A1I1JAG5</accession>
<protein>
    <submittedName>
        <fullName evidence="1">Uncharacterized conserved protein YeaO, DUF488 family</fullName>
    </submittedName>
</protein>
<reference evidence="1 2" key="1">
    <citation type="submission" date="2016-10" db="EMBL/GenBank/DDBJ databases">
        <authorList>
            <person name="de Groot N.N."/>
        </authorList>
    </citation>
    <scope>NUCLEOTIDE SEQUENCE [LARGE SCALE GENOMIC DNA]</scope>
    <source>
        <strain evidence="1 2">DSM 29619</strain>
    </source>
</reference>
<keyword evidence="2" id="KW-1185">Reference proteome</keyword>
<dbReference type="InterPro" id="IPR052552">
    <property type="entry name" value="YeaO-like"/>
</dbReference>
<evidence type="ECO:0000313" key="1">
    <source>
        <dbReference type="EMBL" id="SFC43598.1"/>
    </source>
</evidence>
<sequence length="125" mass="14585">MVETARISIERVYDTPVDNSCARLLVDGIWPRGVSKDELSIDAWIKNVAPSANLRKWFDHDREKWGEFRNRYLHELADNRDAVGECLDWCRKGPVILLYAAKDRDHNQAVVLREYLTQRLKSTDV</sequence>
<dbReference type="PANTHER" id="PTHR36849:SF1">
    <property type="entry name" value="CYTOPLASMIC PROTEIN"/>
    <property type="match status" value="1"/>
</dbReference>
<name>A0A1I1JAG5_9RHOB</name>
<dbReference type="PANTHER" id="PTHR36849">
    <property type="entry name" value="CYTOPLASMIC PROTEIN-RELATED"/>
    <property type="match status" value="1"/>
</dbReference>
<evidence type="ECO:0000313" key="2">
    <source>
        <dbReference type="Proteomes" id="UP000231644"/>
    </source>
</evidence>
<dbReference type="AlphaFoldDB" id="A0A1I1JAG5"/>
<dbReference type="STRING" id="517719.SAMN05421762_0902"/>
<dbReference type="OrthoDB" id="9790745at2"/>
<dbReference type="Pfam" id="PF22752">
    <property type="entry name" value="DUF488-N3i"/>
    <property type="match status" value="1"/>
</dbReference>
<organism evidence="1 2">
    <name type="scientific">Pseudooceanicola nitratireducens</name>
    <dbReference type="NCBI Taxonomy" id="517719"/>
    <lineage>
        <taxon>Bacteria</taxon>
        <taxon>Pseudomonadati</taxon>
        <taxon>Pseudomonadota</taxon>
        <taxon>Alphaproteobacteria</taxon>
        <taxon>Rhodobacterales</taxon>
        <taxon>Paracoccaceae</taxon>
        <taxon>Pseudooceanicola</taxon>
    </lineage>
</organism>
<gene>
    <name evidence="1" type="ORF">SAMN05421762_0902</name>
</gene>
<dbReference type="EMBL" id="FOLX01000001">
    <property type="protein sequence ID" value="SFC43598.1"/>
    <property type="molecule type" value="Genomic_DNA"/>
</dbReference>
<dbReference type="Proteomes" id="UP000231644">
    <property type="component" value="Unassembled WGS sequence"/>
</dbReference>
<proteinExistence type="predicted"/>